<dbReference type="RefSeq" id="WP_063529148.1">
    <property type="nucleotide sequence ID" value="NZ_JAKUMG010000009.1"/>
</dbReference>
<evidence type="ECO:0000313" key="3">
    <source>
        <dbReference type="Proteomes" id="UP001156974"/>
    </source>
</evidence>
<feature type="coiled-coil region" evidence="1">
    <location>
        <begin position="161"/>
        <end position="188"/>
    </location>
</feature>
<reference evidence="2 3" key="1">
    <citation type="submission" date="2022-02" db="EMBL/GenBank/DDBJ databases">
        <title>Genome analysis of Beneficial Microorganisms for Coral consortium from Pocillopora damicornis.</title>
        <authorList>
            <person name="Rosado P.M."/>
            <person name="Cardoso P.M."/>
            <person name="Rosado J.G."/>
            <person name="Schultz J."/>
            <person name="Rocha U."/>
            <person name="Costa T.K."/>
            <person name="Peixoto R.S."/>
        </authorList>
    </citation>
    <scope>NUCLEOTIDE SEQUENCE [LARGE SCALE GENOMIC DNA]</scope>
    <source>
        <strain evidence="2 3">BMC5</strain>
    </source>
</reference>
<evidence type="ECO:0000313" key="2">
    <source>
        <dbReference type="EMBL" id="MDI4670416.1"/>
    </source>
</evidence>
<dbReference type="Proteomes" id="UP001156974">
    <property type="component" value="Unassembled WGS sequence"/>
</dbReference>
<evidence type="ECO:0008006" key="4">
    <source>
        <dbReference type="Google" id="ProtNLM"/>
    </source>
</evidence>
<protein>
    <recommendedName>
        <fullName evidence="4">DUF3829 domain-containing protein</fullName>
    </recommendedName>
</protein>
<proteinExistence type="predicted"/>
<gene>
    <name evidence="2" type="ORF">MKZ47_15190</name>
</gene>
<sequence>MNKFAIISSLLLFSLSGCKTIDSVQQDLGSLASSITGEEQATPEQIQAAYEKAQSVFQEALTAYNQIDTENLAQFDEERVAKARKVWAVLEPEFNELRLAPEHALKSASLFSSDTVADEVMSQSQEVISLVTEAQLAKQRITSVLQPIRDEFAILDQLDAETSYEKRYRELDKQHQQLKEMLIDGQEQQVAEYVPKLLEQLIDLEKDAVVQFYFSQYIEKIYGLANSKKVDIFPTVYQDVRKQLEQGETFSKANYREYEQIKQHAALLSLQIDRINSLYAEYLAQKSAIDKDTVEAHMLSLESEIYALTMAAGLGDLRGLSFQEQLQQVRKAIN</sequence>
<comment type="caution">
    <text evidence="2">The sequence shown here is derived from an EMBL/GenBank/DDBJ whole genome shotgun (WGS) entry which is preliminary data.</text>
</comment>
<dbReference type="PROSITE" id="PS51257">
    <property type="entry name" value="PROKAR_LIPOPROTEIN"/>
    <property type="match status" value="1"/>
</dbReference>
<dbReference type="EMBL" id="JAKUMG010000009">
    <property type="protein sequence ID" value="MDI4670416.1"/>
    <property type="molecule type" value="Genomic_DNA"/>
</dbReference>
<keyword evidence="1" id="KW-0175">Coiled coil</keyword>
<keyword evidence="3" id="KW-1185">Reference proteome</keyword>
<name>A0ABT6U436_9GAMM</name>
<evidence type="ECO:0000256" key="1">
    <source>
        <dbReference type="SAM" id="Coils"/>
    </source>
</evidence>
<organism evidence="2 3">
    <name type="scientific">Pseudoalteromonas shioyasakiensis</name>
    <dbReference type="NCBI Taxonomy" id="1190813"/>
    <lineage>
        <taxon>Bacteria</taxon>
        <taxon>Pseudomonadati</taxon>
        <taxon>Pseudomonadota</taxon>
        <taxon>Gammaproteobacteria</taxon>
        <taxon>Alteromonadales</taxon>
        <taxon>Pseudoalteromonadaceae</taxon>
        <taxon>Pseudoalteromonas</taxon>
    </lineage>
</organism>
<accession>A0ABT6U436</accession>